<dbReference type="Gene3D" id="1.10.630.10">
    <property type="entry name" value="Cytochrome P450"/>
    <property type="match status" value="1"/>
</dbReference>
<dbReference type="CDD" id="cd11030">
    <property type="entry name" value="CYP105-like"/>
    <property type="match status" value="1"/>
</dbReference>
<gene>
    <name evidence="4" type="ORF">SK854_29065</name>
</gene>
<dbReference type="PRINTS" id="PR00359">
    <property type="entry name" value="BP450"/>
</dbReference>
<dbReference type="InterPro" id="IPR017972">
    <property type="entry name" value="Cyt_P450_CS"/>
</dbReference>
<dbReference type="InterPro" id="IPR036396">
    <property type="entry name" value="Cyt_P450_sf"/>
</dbReference>
<evidence type="ECO:0000256" key="2">
    <source>
        <dbReference type="RuleBase" id="RU000461"/>
    </source>
</evidence>
<name>A0ABU4V5N5_9PSEU</name>
<proteinExistence type="inferred from homology"/>
<dbReference type="PANTHER" id="PTHR46696">
    <property type="entry name" value="P450, PUTATIVE (EUROFUNG)-RELATED"/>
    <property type="match status" value="1"/>
</dbReference>
<reference evidence="4 5" key="1">
    <citation type="submission" date="2023-11" db="EMBL/GenBank/DDBJ databases">
        <title>Lentzea sokolovensis, sp. nov., Lentzea kristufkii, sp. nov., and Lentzea miocenensis, sp. nov., rare actinobacteria from Sokolov Coal Basin, Miocene lacustrine sediment, Czech Republic.</title>
        <authorList>
            <person name="Lara A."/>
            <person name="Kotroba L."/>
            <person name="Nouioui I."/>
            <person name="Neumann-Schaal M."/>
            <person name="Mast Y."/>
            <person name="Chronakova A."/>
        </authorList>
    </citation>
    <scope>NUCLEOTIDE SEQUENCE [LARGE SCALE GENOMIC DNA]</scope>
    <source>
        <strain evidence="4 5">BCCO 10_0061</strain>
    </source>
</reference>
<keyword evidence="2" id="KW-0349">Heme</keyword>
<comment type="caution">
    <text evidence="4">The sequence shown here is derived from an EMBL/GenBank/DDBJ whole genome shotgun (WGS) entry which is preliminary data.</text>
</comment>
<evidence type="ECO:0000256" key="3">
    <source>
        <dbReference type="SAM" id="MobiDB-lite"/>
    </source>
</evidence>
<accession>A0ABU4V5N5</accession>
<feature type="compositionally biased region" description="Basic and acidic residues" evidence="3">
    <location>
        <begin position="60"/>
        <end position="69"/>
    </location>
</feature>
<keyword evidence="2" id="KW-0503">Monooxygenase</keyword>
<dbReference type="InterPro" id="IPR002397">
    <property type="entry name" value="Cyt_P450_B"/>
</dbReference>
<sequence length="375" mass="40504">MPLSPMTFPDGHDGWRAHDHATVRAVLADGRFSIRPDLMHNPFGPGSPGDAPPSPPGAFTDHDPPEHTRYRSRLTGQFTVRRMRLLAERLEVITAEHLDVLAAQGSPADLVEHFAVPVPGLMICELLGVPYERRVEFQQDAMVLTGASGAGAGEAVAMFEAFERLQRFMLEMVAAKQAEPTDDVLSDLVHSEPAGSGESPLTDDEMAAMGMALLGGGLDTTTNMLSLGALELLRERARVEAMLTDPGAAVEELLRYISLTPATARTALEDVEIDGVVVRAGDTVFVELGSANRDPARYADPDVLDLARGTAGHLAFGHGIHQCIGQHLARIELKIAFPGLFTRFPKLRLAVPEEELPHRASLVIGGLERMPVAWD</sequence>
<keyword evidence="2" id="KW-0479">Metal-binding</keyword>
<keyword evidence="5" id="KW-1185">Reference proteome</keyword>
<evidence type="ECO:0000313" key="4">
    <source>
        <dbReference type="EMBL" id="MDX8146195.1"/>
    </source>
</evidence>
<dbReference type="PRINTS" id="PR00385">
    <property type="entry name" value="P450"/>
</dbReference>
<dbReference type="SUPFAM" id="SSF48264">
    <property type="entry name" value="Cytochrome P450"/>
    <property type="match status" value="1"/>
</dbReference>
<feature type="region of interest" description="Disordered" evidence="3">
    <location>
        <begin position="37"/>
        <end position="69"/>
    </location>
</feature>
<protein>
    <submittedName>
        <fullName evidence="4">Cytochrome P450</fullName>
    </submittedName>
</protein>
<evidence type="ECO:0000256" key="1">
    <source>
        <dbReference type="ARBA" id="ARBA00010617"/>
    </source>
</evidence>
<dbReference type="Pfam" id="PF00067">
    <property type="entry name" value="p450"/>
    <property type="match status" value="1"/>
</dbReference>
<keyword evidence="2" id="KW-0408">Iron</keyword>
<evidence type="ECO:0000313" key="5">
    <source>
        <dbReference type="Proteomes" id="UP001285352"/>
    </source>
</evidence>
<keyword evidence="2" id="KW-0560">Oxidoreductase</keyword>
<dbReference type="InterPro" id="IPR001128">
    <property type="entry name" value="Cyt_P450"/>
</dbReference>
<dbReference type="PANTHER" id="PTHR46696:SF6">
    <property type="entry name" value="P450, PUTATIVE (EUROFUNG)-RELATED"/>
    <property type="match status" value="1"/>
</dbReference>
<organism evidence="4 5">
    <name type="scientific">Lentzea sokolovensis</name>
    <dbReference type="NCBI Taxonomy" id="3095429"/>
    <lineage>
        <taxon>Bacteria</taxon>
        <taxon>Bacillati</taxon>
        <taxon>Actinomycetota</taxon>
        <taxon>Actinomycetes</taxon>
        <taxon>Pseudonocardiales</taxon>
        <taxon>Pseudonocardiaceae</taxon>
        <taxon>Lentzea</taxon>
    </lineage>
</organism>
<dbReference type="PROSITE" id="PS00086">
    <property type="entry name" value="CYTOCHROME_P450"/>
    <property type="match status" value="1"/>
</dbReference>
<dbReference type="Proteomes" id="UP001285352">
    <property type="component" value="Unassembled WGS sequence"/>
</dbReference>
<comment type="similarity">
    <text evidence="1 2">Belongs to the cytochrome P450 family.</text>
</comment>
<dbReference type="EMBL" id="JAXAVU010000012">
    <property type="protein sequence ID" value="MDX8146195.1"/>
    <property type="molecule type" value="Genomic_DNA"/>
</dbReference>